<dbReference type="Pfam" id="PF13263">
    <property type="entry name" value="PHP_C"/>
    <property type="match status" value="1"/>
</dbReference>
<dbReference type="SUPFAM" id="SSF89550">
    <property type="entry name" value="PHP domain-like"/>
    <property type="match status" value="1"/>
</dbReference>
<name>A0A0X8XYI0_9EURY</name>
<dbReference type="CDD" id="cd07432">
    <property type="entry name" value="PHP_HisPPase"/>
    <property type="match status" value="1"/>
</dbReference>
<protein>
    <recommendedName>
        <fullName evidence="1">Polymerase/histidinol phosphatase N-terminal domain-containing protein</fullName>
    </recommendedName>
</protein>
<evidence type="ECO:0000259" key="1">
    <source>
        <dbReference type="SMART" id="SM00481"/>
    </source>
</evidence>
<dbReference type="SMART" id="SM00481">
    <property type="entry name" value="POLIIIAc"/>
    <property type="match status" value="1"/>
</dbReference>
<evidence type="ECO:0000313" key="2">
    <source>
        <dbReference type="EMBL" id="CVK34406.1"/>
    </source>
</evidence>
<dbReference type="InterPro" id="IPR016195">
    <property type="entry name" value="Pol/histidinol_Pase-like"/>
</dbReference>
<reference evidence="2 3" key="1">
    <citation type="submission" date="2016-01" db="EMBL/GenBank/DDBJ databases">
        <authorList>
            <person name="Manzoor S."/>
        </authorList>
    </citation>
    <scope>NUCLEOTIDE SEQUENCE [LARGE SCALE GENOMIC DNA]</scope>
    <source>
        <strain evidence="2">Methanoculleus sp MAB1</strain>
    </source>
</reference>
<gene>
    <name evidence="2" type="ORF">MMAB1_3193</name>
</gene>
<dbReference type="Pfam" id="PF02811">
    <property type="entry name" value="PHP"/>
    <property type="match status" value="1"/>
</dbReference>
<dbReference type="GO" id="GO:0004534">
    <property type="term" value="F:5'-3' RNA exonuclease activity"/>
    <property type="evidence" value="ECO:0007669"/>
    <property type="project" value="TreeGrafter"/>
</dbReference>
<dbReference type="InterPro" id="IPR004013">
    <property type="entry name" value="PHP_dom"/>
</dbReference>
<organism evidence="2 3">
    <name type="scientific">Methanoculleus bourgensis</name>
    <dbReference type="NCBI Taxonomy" id="83986"/>
    <lineage>
        <taxon>Archaea</taxon>
        <taxon>Methanobacteriati</taxon>
        <taxon>Methanobacteriota</taxon>
        <taxon>Stenosarchaea group</taxon>
        <taxon>Methanomicrobia</taxon>
        <taxon>Methanomicrobiales</taxon>
        <taxon>Methanomicrobiaceae</taxon>
        <taxon>Methanoculleus</taxon>
    </lineage>
</organism>
<accession>A0A0X8XYI0</accession>
<evidence type="ECO:0000313" key="3">
    <source>
        <dbReference type="Proteomes" id="UP000069850"/>
    </source>
</evidence>
<feature type="domain" description="Polymerase/histidinol phosphatase N-terminal" evidence="1">
    <location>
        <begin position="12"/>
        <end position="76"/>
    </location>
</feature>
<dbReference type="PANTHER" id="PTHR42924:SF3">
    <property type="entry name" value="POLYMERASE_HISTIDINOL PHOSPHATASE N-TERMINAL DOMAIN-CONTAINING PROTEIN"/>
    <property type="match status" value="1"/>
</dbReference>
<dbReference type="PANTHER" id="PTHR42924">
    <property type="entry name" value="EXONUCLEASE"/>
    <property type="match status" value="1"/>
</dbReference>
<proteinExistence type="predicted"/>
<dbReference type="InterPro" id="IPR052018">
    <property type="entry name" value="PHP_domain"/>
</dbReference>
<dbReference type="Gene3D" id="3.20.20.140">
    <property type="entry name" value="Metal-dependent hydrolases"/>
    <property type="match status" value="1"/>
</dbReference>
<dbReference type="GO" id="GO:0035312">
    <property type="term" value="F:5'-3' DNA exonuclease activity"/>
    <property type="evidence" value="ECO:0007669"/>
    <property type="project" value="TreeGrafter"/>
</dbReference>
<dbReference type="NCBIfam" id="NF038032">
    <property type="entry name" value="CehA_McbA_metalo"/>
    <property type="match status" value="1"/>
</dbReference>
<sequence length="229" mass="25074">MDDKYSDLMLRCDLHIHTRFSRDGESSVEEVLRRAETIGLDAVAITDHDTVDGARYALQCDTTVTVIPGTEISTRQGHLLALGVTEPLPAGRDFLETVALARARGALLILPHPYHRWRHGVGRKLATSIGAVDAVEVFNSRYITGSANRKAAVAARRYRKPGVAGSDAHNARYVGFGVTYVAAEPDVASILTAIREGRTMAGGRMTPLHTYTRQSIKGALRRIRQTVDR</sequence>
<dbReference type="Proteomes" id="UP000069850">
    <property type="component" value="Chromosome 1"/>
</dbReference>
<dbReference type="KEGG" id="mema:MMAB1_3193"/>
<dbReference type="AlphaFoldDB" id="A0A0X8XYI0"/>
<dbReference type="InterPro" id="IPR003141">
    <property type="entry name" value="Pol/His_phosphatase_N"/>
</dbReference>
<dbReference type="EMBL" id="LT158599">
    <property type="protein sequence ID" value="CVK34406.1"/>
    <property type="molecule type" value="Genomic_DNA"/>
</dbReference>